<accession>A0A914EHQ8</accession>
<feature type="compositionally biased region" description="Low complexity" evidence="12">
    <location>
        <begin position="357"/>
        <end position="373"/>
    </location>
</feature>
<evidence type="ECO:0000256" key="9">
    <source>
        <dbReference type="ARBA" id="ARBA00023211"/>
    </source>
</evidence>
<name>A0A914EHQ8_9BILA</name>
<feature type="transmembrane region" description="Helical" evidence="13">
    <location>
        <begin position="48"/>
        <end position="69"/>
    </location>
</feature>
<dbReference type="Proteomes" id="UP000887540">
    <property type="component" value="Unplaced"/>
</dbReference>
<evidence type="ECO:0000256" key="7">
    <source>
        <dbReference type="ARBA" id="ARBA00022801"/>
    </source>
</evidence>
<evidence type="ECO:0000256" key="10">
    <source>
        <dbReference type="ARBA" id="ARBA00023239"/>
    </source>
</evidence>
<dbReference type="GO" id="GO:0016787">
    <property type="term" value="F:hydrolase activity"/>
    <property type="evidence" value="ECO:0007669"/>
    <property type="project" value="UniProtKB-KW"/>
</dbReference>
<evidence type="ECO:0000313" key="15">
    <source>
        <dbReference type="Proteomes" id="UP000887540"/>
    </source>
</evidence>
<dbReference type="GO" id="GO:0046872">
    <property type="term" value="F:metal ion binding"/>
    <property type="evidence" value="ECO:0007669"/>
    <property type="project" value="UniProtKB-UniRule"/>
</dbReference>
<comment type="cofactor">
    <cofactor evidence="1 11">
        <name>Mn(2+)</name>
        <dbReference type="ChEBI" id="CHEBI:29035"/>
    </cofactor>
</comment>
<keyword evidence="13" id="KW-0812">Transmembrane</keyword>
<dbReference type="InterPro" id="IPR037227">
    <property type="entry name" value="EndoU-like"/>
</dbReference>
<sequence>MPVQKYIAVAAGPDVPKDKFPLVYNQNDEEVYIVSTESYERAREENSYTWKIMKILVSILCLLLIFQIIRAQIQKQKRIKFQAGHTTQLVSDSDITNILNHMSNIDVNSAKSGDIVVDYQNMASHTHFDHDNAPNPFFTSVSSTLLQKNTYQALSYLLQQYNTSDIDTADTTTTTNPQAISSFLSKIGSTNLYSTAMQFLKNQNLVPSDPTQTLMDLWFNPYAINSVKGSSGFKHVFAGASQGITVLGLNNWVRFYQLEQQSSVNYHGWFARQEDVTISMQFAWGNLQALMQNFTIGASPEFDFCAYTICALSSPASLKSCTYQNAGYTITLEVETINDNGVTRIKHASPYVGKASGGVTPTPQSGSPGTPSTDSNFQDLVNKMRAADVDRAQPSDITINWGTKLMKEGKASKSSGPLIAYVNEQLFQRPVYSKLITIYNQSLFVPNVCTAEMAVTGFKKAYLDDYLKTLTNTSVFQLAYNYLVSK</sequence>
<dbReference type="GO" id="GO:0016829">
    <property type="term" value="F:lyase activity"/>
    <property type="evidence" value="ECO:0007669"/>
    <property type="project" value="UniProtKB-KW"/>
</dbReference>
<evidence type="ECO:0000256" key="12">
    <source>
        <dbReference type="SAM" id="MobiDB-lite"/>
    </source>
</evidence>
<comment type="similarity">
    <text evidence="2 11">Belongs to the ENDOU family.</text>
</comment>
<dbReference type="InterPro" id="IPR039787">
    <property type="entry name" value="ENDOU"/>
</dbReference>
<keyword evidence="15" id="KW-1185">Reference proteome</keyword>
<dbReference type="SUPFAM" id="SSF142877">
    <property type="entry name" value="EndoU-like"/>
    <property type="match status" value="2"/>
</dbReference>
<evidence type="ECO:0000259" key="14">
    <source>
        <dbReference type="PROSITE" id="PS51959"/>
    </source>
</evidence>
<dbReference type="Pfam" id="PF09412">
    <property type="entry name" value="XendoU"/>
    <property type="match status" value="2"/>
</dbReference>
<evidence type="ECO:0000256" key="2">
    <source>
        <dbReference type="ARBA" id="ARBA00010168"/>
    </source>
</evidence>
<evidence type="ECO:0000256" key="5">
    <source>
        <dbReference type="ARBA" id="ARBA00022723"/>
    </source>
</evidence>
<organism evidence="15 16">
    <name type="scientific">Acrobeloides nanus</name>
    <dbReference type="NCBI Taxonomy" id="290746"/>
    <lineage>
        <taxon>Eukaryota</taxon>
        <taxon>Metazoa</taxon>
        <taxon>Ecdysozoa</taxon>
        <taxon>Nematoda</taxon>
        <taxon>Chromadorea</taxon>
        <taxon>Rhabditida</taxon>
        <taxon>Tylenchina</taxon>
        <taxon>Cephalobomorpha</taxon>
        <taxon>Cephaloboidea</taxon>
        <taxon>Cephalobidae</taxon>
        <taxon>Acrobeloides</taxon>
    </lineage>
</organism>
<dbReference type="PANTHER" id="PTHR12439:SF11">
    <property type="entry name" value="URIDYLATE-SPECIFIC ENDORIBONUCLEASE"/>
    <property type="match status" value="1"/>
</dbReference>
<comment type="subunit">
    <text evidence="3 11">Monomer.</text>
</comment>
<keyword evidence="10" id="KW-0456">Lyase</keyword>
<protein>
    <submittedName>
        <fullName evidence="16">Endoribonuclease</fullName>
    </submittedName>
</protein>
<dbReference type="CDD" id="cd21159">
    <property type="entry name" value="XendoU"/>
    <property type="match status" value="1"/>
</dbReference>
<evidence type="ECO:0000256" key="3">
    <source>
        <dbReference type="ARBA" id="ARBA00011245"/>
    </source>
</evidence>
<dbReference type="InterPro" id="IPR018998">
    <property type="entry name" value="EndoU_C"/>
</dbReference>
<evidence type="ECO:0000256" key="6">
    <source>
        <dbReference type="ARBA" id="ARBA00022759"/>
    </source>
</evidence>
<dbReference type="GO" id="GO:0004521">
    <property type="term" value="F:RNA endonuclease activity"/>
    <property type="evidence" value="ECO:0007669"/>
    <property type="project" value="UniProtKB-UniRule"/>
</dbReference>
<keyword evidence="13" id="KW-1133">Transmembrane helix</keyword>
<keyword evidence="4 11" id="KW-0540">Nuclease</keyword>
<feature type="domain" description="EndoU" evidence="14">
    <location>
        <begin position="373"/>
        <end position="486"/>
    </location>
</feature>
<dbReference type="WBParaSite" id="ACRNAN_scaffold7961.g10972.t1">
    <property type="protein sequence ID" value="ACRNAN_scaffold7961.g10972.t1"/>
    <property type="gene ID" value="ACRNAN_scaffold7961.g10972"/>
</dbReference>
<keyword evidence="13" id="KW-0472">Membrane</keyword>
<dbReference type="PROSITE" id="PS51959">
    <property type="entry name" value="ENDOU"/>
    <property type="match status" value="2"/>
</dbReference>
<evidence type="ECO:0000256" key="11">
    <source>
        <dbReference type="RuleBase" id="RU367085"/>
    </source>
</evidence>
<evidence type="ECO:0000256" key="1">
    <source>
        <dbReference type="ARBA" id="ARBA00001936"/>
    </source>
</evidence>
<dbReference type="AlphaFoldDB" id="A0A914EHQ8"/>
<keyword evidence="9 11" id="KW-0464">Manganese</keyword>
<dbReference type="PANTHER" id="PTHR12439">
    <property type="entry name" value="PLACENTAL PROTEIN 11-RELATED"/>
    <property type="match status" value="1"/>
</dbReference>
<keyword evidence="7 11" id="KW-0378">Hydrolase</keyword>
<proteinExistence type="inferred from homology"/>
<feature type="region of interest" description="Disordered" evidence="12">
    <location>
        <begin position="353"/>
        <end position="375"/>
    </location>
</feature>
<evidence type="ECO:0000256" key="8">
    <source>
        <dbReference type="ARBA" id="ARBA00022884"/>
    </source>
</evidence>
<feature type="domain" description="EndoU" evidence="14">
    <location>
        <begin position="91"/>
        <end position="354"/>
    </location>
</feature>
<keyword evidence="8 11" id="KW-0694">RNA-binding</keyword>
<evidence type="ECO:0000313" key="16">
    <source>
        <dbReference type="WBParaSite" id="ACRNAN_scaffold7961.g10972.t1"/>
    </source>
</evidence>
<keyword evidence="6 11" id="KW-0255">Endonuclease</keyword>
<evidence type="ECO:0000256" key="4">
    <source>
        <dbReference type="ARBA" id="ARBA00022722"/>
    </source>
</evidence>
<dbReference type="GO" id="GO:0003723">
    <property type="term" value="F:RNA binding"/>
    <property type="evidence" value="ECO:0007669"/>
    <property type="project" value="UniProtKB-UniRule"/>
</dbReference>
<reference evidence="16" key="1">
    <citation type="submission" date="2022-11" db="UniProtKB">
        <authorList>
            <consortium name="WormBaseParasite"/>
        </authorList>
    </citation>
    <scope>IDENTIFICATION</scope>
</reference>
<keyword evidence="5 11" id="KW-0479">Metal-binding</keyword>
<evidence type="ECO:0000256" key="13">
    <source>
        <dbReference type="SAM" id="Phobius"/>
    </source>
</evidence>